<accession>S8DS21</accession>
<evidence type="ECO:0000313" key="3">
    <source>
        <dbReference type="Proteomes" id="UP000015241"/>
    </source>
</evidence>
<dbReference type="EMBL" id="KE504195">
    <property type="protein sequence ID" value="EPS96056.1"/>
    <property type="molecule type" value="Genomic_DNA"/>
</dbReference>
<evidence type="ECO:0000256" key="1">
    <source>
        <dbReference type="SAM" id="MobiDB-lite"/>
    </source>
</evidence>
<dbReference type="Proteomes" id="UP000015241">
    <property type="component" value="Unassembled WGS sequence"/>
</dbReference>
<dbReference type="AlphaFoldDB" id="S8DS21"/>
<name>S8DS21_FOMSC</name>
<feature type="compositionally biased region" description="Polar residues" evidence="1">
    <location>
        <begin position="249"/>
        <end position="262"/>
    </location>
</feature>
<evidence type="ECO:0000313" key="2">
    <source>
        <dbReference type="EMBL" id="EPS96056.1"/>
    </source>
</evidence>
<reference evidence="2 3" key="1">
    <citation type="journal article" date="2012" name="Science">
        <title>The Paleozoic origin of enzymatic lignin decomposition reconstructed from 31 fungal genomes.</title>
        <authorList>
            <person name="Floudas D."/>
            <person name="Binder M."/>
            <person name="Riley R."/>
            <person name="Barry K."/>
            <person name="Blanchette R.A."/>
            <person name="Henrissat B."/>
            <person name="Martinez A.T."/>
            <person name="Otillar R."/>
            <person name="Spatafora J.W."/>
            <person name="Yadav J.S."/>
            <person name="Aerts A."/>
            <person name="Benoit I."/>
            <person name="Boyd A."/>
            <person name="Carlson A."/>
            <person name="Copeland A."/>
            <person name="Coutinho P.M."/>
            <person name="de Vries R.P."/>
            <person name="Ferreira P."/>
            <person name="Findley K."/>
            <person name="Foster B."/>
            <person name="Gaskell J."/>
            <person name="Glotzer D."/>
            <person name="Gorecki P."/>
            <person name="Heitman J."/>
            <person name="Hesse C."/>
            <person name="Hori C."/>
            <person name="Igarashi K."/>
            <person name="Jurgens J.A."/>
            <person name="Kallen N."/>
            <person name="Kersten P."/>
            <person name="Kohler A."/>
            <person name="Kuees U."/>
            <person name="Kumar T.K.A."/>
            <person name="Kuo A."/>
            <person name="LaButti K."/>
            <person name="Larrondo L.F."/>
            <person name="Lindquist E."/>
            <person name="Ling A."/>
            <person name="Lombard V."/>
            <person name="Lucas S."/>
            <person name="Lundell T."/>
            <person name="Martin R."/>
            <person name="McLaughlin D.J."/>
            <person name="Morgenstern I."/>
            <person name="Morin E."/>
            <person name="Murat C."/>
            <person name="Nagy L.G."/>
            <person name="Nolan M."/>
            <person name="Ohm R.A."/>
            <person name="Patyshakuliyeva A."/>
            <person name="Rokas A."/>
            <person name="Ruiz-Duenas F.J."/>
            <person name="Sabat G."/>
            <person name="Salamov A."/>
            <person name="Samejima M."/>
            <person name="Schmutz J."/>
            <person name="Slot J.C."/>
            <person name="St John F."/>
            <person name="Stenlid J."/>
            <person name="Sun H."/>
            <person name="Sun S."/>
            <person name="Syed K."/>
            <person name="Tsang A."/>
            <person name="Wiebenga A."/>
            <person name="Young D."/>
            <person name="Pisabarro A."/>
            <person name="Eastwood D.C."/>
            <person name="Martin F."/>
            <person name="Cullen D."/>
            <person name="Grigoriev I.V."/>
            <person name="Hibbett D.S."/>
        </authorList>
    </citation>
    <scope>NUCLEOTIDE SEQUENCE</scope>
    <source>
        <strain evidence="3">FP-58527</strain>
    </source>
</reference>
<dbReference type="InParanoid" id="S8DS21"/>
<proteinExistence type="predicted"/>
<sequence>MGPPDWKYLNKTLQKQLDNKPRNWDARVKEMIESGLYTGGSANAARAAGGKQELLQVQLPTATKQNDYLQGESAWISNIETAKMRMAHHQPTSDDNEVCFAAIHSALDIVAEKPVSEGIVAIEMCRFANEVPKRTRWDDAAKGGFLENPLLWKNIEQHTQGEAEVLVPAVQPQVFNRSEWDDDKYLETSSALDERGALVSDTRRRRQAEWAAFIQAQALLLKPAVIPTMVDARTHRRIERKPSHRRSDSISTQSSASLQTPVTASTITTATSITTSDTPQGALRRAAWNNFMRKVEHRLYDLDVPVPVYIDVIVSVAGFEMC</sequence>
<dbReference type="HOGENOM" id="CLU_868891_0_0_1"/>
<protein>
    <submittedName>
        <fullName evidence="2">Uncharacterized protein</fullName>
    </submittedName>
</protein>
<gene>
    <name evidence="2" type="ORF">FOMPIDRAFT_1053614</name>
</gene>
<feature type="region of interest" description="Disordered" evidence="1">
    <location>
        <begin position="236"/>
        <end position="263"/>
    </location>
</feature>
<keyword evidence="3" id="KW-1185">Reference proteome</keyword>
<organism evidence="2 3">
    <name type="scientific">Fomitopsis schrenkii</name>
    <name type="common">Brown rot fungus</name>
    <dbReference type="NCBI Taxonomy" id="2126942"/>
    <lineage>
        <taxon>Eukaryota</taxon>
        <taxon>Fungi</taxon>
        <taxon>Dikarya</taxon>
        <taxon>Basidiomycota</taxon>
        <taxon>Agaricomycotina</taxon>
        <taxon>Agaricomycetes</taxon>
        <taxon>Polyporales</taxon>
        <taxon>Fomitopsis</taxon>
    </lineage>
</organism>